<name>A0ABU2BXY3_9ACTN</name>
<dbReference type="Gene3D" id="3.10.450.50">
    <property type="match status" value="1"/>
</dbReference>
<evidence type="ECO:0000256" key="1">
    <source>
        <dbReference type="SAM" id="MobiDB-lite"/>
    </source>
</evidence>
<dbReference type="Pfam" id="PF13577">
    <property type="entry name" value="SnoaL_4"/>
    <property type="match status" value="1"/>
</dbReference>
<dbReference type="EMBL" id="JAVDYG010000001">
    <property type="protein sequence ID" value="MDR7363261.1"/>
    <property type="molecule type" value="Genomic_DNA"/>
</dbReference>
<keyword evidence="4" id="KW-1185">Reference proteome</keyword>
<proteinExistence type="predicted"/>
<reference evidence="3 4" key="1">
    <citation type="submission" date="2023-07" db="EMBL/GenBank/DDBJ databases">
        <title>Sequencing the genomes of 1000 actinobacteria strains.</title>
        <authorList>
            <person name="Klenk H.-P."/>
        </authorList>
    </citation>
    <scope>NUCLEOTIDE SEQUENCE [LARGE SCALE GENOMIC DNA]</scope>
    <source>
        <strain evidence="3 4">DSM 19426</strain>
    </source>
</reference>
<dbReference type="Proteomes" id="UP001183648">
    <property type="component" value="Unassembled WGS sequence"/>
</dbReference>
<dbReference type="InterPro" id="IPR032710">
    <property type="entry name" value="NTF2-like_dom_sf"/>
</dbReference>
<dbReference type="SUPFAM" id="SSF54427">
    <property type="entry name" value="NTF2-like"/>
    <property type="match status" value="1"/>
</dbReference>
<accession>A0ABU2BXY3</accession>
<gene>
    <name evidence="3" type="ORF">J2S63_002814</name>
</gene>
<feature type="domain" description="SnoaL-like" evidence="2">
    <location>
        <begin position="7"/>
        <end position="131"/>
    </location>
</feature>
<protein>
    <submittedName>
        <fullName evidence="3">Ketosteroid isomerase-like protein</fullName>
    </submittedName>
</protein>
<comment type="caution">
    <text evidence="3">The sequence shown here is derived from an EMBL/GenBank/DDBJ whole genome shotgun (WGS) entry which is preliminary data.</text>
</comment>
<evidence type="ECO:0000259" key="2">
    <source>
        <dbReference type="Pfam" id="PF13577"/>
    </source>
</evidence>
<dbReference type="InterPro" id="IPR037401">
    <property type="entry name" value="SnoaL-like"/>
</dbReference>
<organism evidence="3 4">
    <name type="scientific">Nocardioides marmoribigeumensis</name>
    <dbReference type="NCBI Taxonomy" id="433649"/>
    <lineage>
        <taxon>Bacteria</taxon>
        <taxon>Bacillati</taxon>
        <taxon>Actinomycetota</taxon>
        <taxon>Actinomycetes</taxon>
        <taxon>Propionibacteriales</taxon>
        <taxon>Nocardioidaceae</taxon>
        <taxon>Nocardioides</taxon>
    </lineage>
</organism>
<dbReference type="RefSeq" id="WP_310303467.1">
    <property type="nucleotide sequence ID" value="NZ_BAAAPS010000003.1"/>
</dbReference>
<evidence type="ECO:0000313" key="3">
    <source>
        <dbReference type="EMBL" id="MDR7363261.1"/>
    </source>
</evidence>
<evidence type="ECO:0000313" key="4">
    <source>
        <dbReference type="Proteomes" id="UP001183648"/>
    </source>
</evidence>
<feature type="compositionally biased region" description="Polar residues" evidence="1">
    <location>
        <begin position="147"/>
        <end position="165"/>
    </location>
</feature>
<feature type="region of interest" description="Disordered" evidence="1">
    <location>
        <begin position="146"/>
        <end position="165"/>
    </location>
</feature>
<sequence length="165" mass="18751">MDEATLQRLVDRLAIQDTMTTYAASIDEGDYATLRTVFADDATAVYDKDSDLLRGADEILAWLKDATADLDWQHHMISVYGVEIDGDEATALIYLLSHQTVVGAPHQTRMMTSKYRNRLRRVGDRWRISDLRLQVGWYEQRDFPQPVTDQASVDPSTTTNEEIPA</sequence>